<proteinExistence type="inferred from homology"/>
<evidence type="ECO:0000313" key="4">
    <source>
        <dbReference type="Proteomes" id="UP001610063"/>
    </source>
</evidence>
<dbReference type="InterPro" id="IPR041424">
    <property type="entry name" value="CinA_KH"/>
</dbReference>
<dbReference type="HAMAP" id="MF_00226_B">
    <property type="entry name" value="CinA_B"/>
    <property type="match status" value="1"/>
</dbReference>
<comment type="similarity">
    <text evidence="1">Belongs to the CinA family.</text>
</comment>
<name>A0ABW7NAC8_9BACT</name>
<dbReference type="NCBIfam" id="TIGR00199">
    <property type="entry name" value="PncC_domain"/>
    <property type="match status" value="1"/>
</dbReference>
<dbReference type="RefSeq" id="WP_395417235.1">
    <property type="nucleotide sequence ID" value="NZ_JBIPKE010000015.1"/>
</dbReference>
<dbReference type="EMBL" id="JBIPKE010000015">
    <property type="protein sequence ID" value="MFH6983694.1"/>
    <property type="molecule type" value="Genomic_DNA"/>
</dbReference>
<protein>
    <recommendedName>
        <fullName evidence="1">CinA-like protein</fullName>
    </recommendedName>
</protein>
<dbReference type="Pfam" id="PF02464">
    <property type="entry name" value="CinA"/>
    <property type="match status" value="1"/>
</dbReference>
<dbReference type="InterPro" id="IPR036653">
    <property type="entry name" value="CinA-like_C"/>
</dbReference>
<evidence type="ECO:0000259" key="2">
    <source>
        <dbReference type="SMART" id="SM00852"/>
    </source>
</evidence>
<evidence type="ECO:0000313" key="3">
    <source>
        <dbReference type="EMBL" id="MFH6983694.1"/>
    </source>
</evidence>
<gene>
    <name evidence="3" type="ORF">ACHKAR_09600</name>
</gene>
<dbReference type="NCBIfam" id="NF001813">
    <property type="entry name" value="PRK00549.1"/>
    <property type="match status" value="1"/>
</dbReference>
<dbReference type="NCBIfam" id="TIGR00200">
    <property type="entry name" value="cinA_nterm"/>
    <property type="match status" value="1"/>
</dbReference>
<dbReference type="Gene3D" id="3.30.70.2860">
    <property type="match status" value="1"/>
</dbReference>
<dbReference type="InterPro" id="IPR036425">
    <property type="entry name" value="MoaB/Mog-like_dom_sf"/>
</dbReference>
<dbReference type="PANTHER" id="PTHR13939:SF0">
    <property type="entry name" value="NMN AMIDOHYDROLASE-LIKE PROTEIN YFAY"/>
    <property type="match status" value="1"/>
</dbReference>
<dbReference type="Pfam" id="PF00994">
    <property type="entry name" value="MoCF_biosynth"/>
    <property type="match status" value="1"/>
</dbReference>
<feature type="domain" description="MoaB/Mog" evidence="2">
    <location>
        <begin position="6"/>
        <end position="173"/>
    </location>
</feature>
<reference evidence="3 4" key="1">
    <citation type="journal article" date="2013" name="Int. J. Syst. Evol. Microbiol.">
        <title>Marinoscillum luteum sp. nov., isolated from marine sediment.</title>
        <authorList>
            <person name="Cha I.T."/>
            <person name="Park S.J."/>
            <person name="Kim S.J."/>
            <person name="Kim J.G."/>
            <person name="Jung M.Y."/>
            <person name="Shin K.S."/>
            <person name="Kwon K.K."/>
            <person name="Yang S.H."/>
            <person name="Seo Y.S."/>
            <person name="Rhee S.K."/>
        </authorList>
    </citation>
    <scope>NUCLEOTIDE SEQUENCE [LARGE SCALE GENOMIC DNA]</scope>
    <source>
        <strain evidence="3 4">KCTC 23939</strain>
    </source>
</reference>
<comment type="caution">
    <text evidence="3">The sequence shown here is derived from an EMBL/GenBank/DDBJ whole genome shotgun (WGS) entry which is preliminary data.</text>
</comment>
<dbReference type="SMART" id="SM00852">
    <property type="entry name" value="MoCF_biosynth"/>
    <property type="match status" value="1"/>
</dbReference>
<dbReference type="Proteomes" id="UP001610063">
    <property type="component" value="Unassembled WGS sequence"/>
</dbReference>
<dbReference type="InterPro" id="IPR050101">
    <property type="entry name" value="CinA"/>
</dbReference>
<dbReference type="InterPro" id="IPR008135">
    <property type="entry name" value="Competence-induced_CinA"/>
</dbReference>
<dbReference type="PIRSF" id="PIRSF006728">
    <property type="entry name" value="CinA"/>
    <property type="match status" value="1"/>
</dbReference>
<dbReference type="PANTHER" id="PTHR13939">
    <property type="entry name" value="NICOTINAMIDE-NUCLEOTIDE AMIDOHYDROLASE PNCC"/>
    <property type="match status" value="1"/>
</dbReference>
<sequence length="415" mass="46183">MSKYAEIISIGDEILYGQTLDTNSHWISGRLDEIGIKVRRKITIGDEREEILNTLKESTERADIILVTGGLGPTRDDLTKPLLAEYFGVGLKMNDEAFEHIRTIFEKRGREVTELNRMQAELPENCIKIDNKLGTAPGMWFEENGTVYVSMPGVPYEMEGMMNDIILPKLKEKFTGGVIYHKIVKTVGIGESALAEKIVDWEDHLPKSIKLAYLPTFGQVKLRLTALGDDRAHLEKEVGKEVEKLIPQIASYVYGYDNDELEKVVGDILLKNNKSIAFAESCTGGYISHLMTKVPGSSQYYKGSIVSYDYDVKVNSLDVDRKVMEEKGAVSEEVVLQMARSVRSKLGADVGISVSGIAGPGGGTEEKPVGTVWIGYSDEQKTVAKKFNFSKDRNVNIKLSALCALNMLRINFLRN</sequence>
<dbReference type="NCBIfam" id="TIGR00177">
    <property type="entry name" value="molyb_syn"/>
    <property type="match status" value="1"/>
</dbReference>
<dbReference type="Gene3D" id="3.40.980.10">
    <property type="entry name" value="MoaB/Mog-like domain"/>
    <property type="match status" value="1"/>
</dbReference>
<dbReference type="CDD" id="cd00885">
    <property type="entry name" value="cinA"/>
    <property type="match status" value="1"/>
</dbReference>
<dbReference type="InterPro" id="IPR008136">
    <property type="entry name" value="CinA_C"/>
</dbReference>
<evidence type="ECO:0000256" key="1">
    <source>
        <dbReference type="HAMAP-Rule" id="MF_00226"/>
    </source>
</evidence>
<dbReference type="Pfam" id="PF18146">
    <property type="entry name" value="CinA_KH"/>
    <property type="match status" value="1"/>
</dbReference>
<dbReference type="Gene3D" id="3.90.950.20">
    <property type="entry name" value="CinA-like"/>
    <property type="match status" value="1"/>
</dbReference>
<dbReference type="SUPFAM" id="SSF142433">
    <property type="entry name" value="CinA-like"/>
    <property type="match status" value="1"/>
</dbReference>
<organism evidence="3 4">
    <name type="scientific">Marinoscillum luteum</name>
    <dbReference type="NCBI Taxonomy" id="861051"/>
    <lineage>
        <taxon>Bacteria</taxon>
        <taxon>Pseudomonadati</taxon>
        <taxon>Bacteroidota</taxon>
        <taxon>Cytophagia</taxon>
        <taxon>Cytophagales</taxon>
        <taxon>Reichenbachiellaceae</taxon>
        <taxon>Marinoscillum</taxon>
    </lineage>
</organism>
<keyword evidence="4" id="KW-1185">Reference proteome</keyword>
<dbReference type="SUPFAM" id="SSF53218">
    <property type="entry name" value="Molybdenum cofactor biosynthesis proteins"/>
    <property type="match status" value="1"/>
</dbReference>
<dbReference type="InterPro" id="IPR001453">
    <property type="entry name" value="MoaB/Mog_dom"/>
</dbReference>
<accession>A0ABW7NAC8</accession>